<evidence type="ECO:0000313" key="11">
    <source>
        <dbReference type="EMBL" id="CAD9125864.1"/>
    </source>
</evidence>
<organism evidence="11">
    <name type="scientific">Neobodo designis</name>
    <name type="common">Flagellated protozoan</name>
    <name type="synonym">Bodo designis</name>
    <dbReference type="NCBI Taxonomy" id="312471"/>
    <lineage>
        <taxon>Eukaryota</taxon>
        <taxon>Discoba</taxon>
        <taxon>Euglenozoa</taxon>
        <taxon>Kinetoplastea</taxon>
        <taxon>Metakinetoplastina</taxon>
        <taxon>Neobodonida</taxon>
        <taxon>Neobodo</taxon>
    </lineage>
</organism>
<feature type="region of interest" description="Disordered" evidence="9">
    <location>
        <begin position="89"/>
        <end position="113"/>
    </location>
</feature>
<evidence type="ECO:0000259" key="10">
    <source>
        <dbReference type="Pfam" id="PF05347"/>
    </source>
</evidence>
<dbReference type="InterPro" id="IPR008011">
    <property type="entry name" value="Complex1_LYR_dom"/>
</dbReference>
<feature type="region of interest" description="Disordered" evidence="9">
    <location>
        <begin position="30"/>
        <end position="73"/>
    </location>
</feature>
<name>A0A7S1QAL3_NEODS</name>
<sequence length="730" mass="84622">MMRSVGSSRALGGVFGGVGAAAQMRAHFMQPDMGKGSNKGIKNDAAARAKRKAEENKKIKAAHEEEEEMLRLDEERLGKKPVRAQEPYFARGAFAPPKPHLGKEPQEPEGNSDSIRKPEFATAFGKFETVPPTSHGGGVRAAAGTDFYREPPDNMTHMSRITGLSPVHEGHHPFYDYTADSGIREGYTTKMNQFHISWNDKVSLHALYRAAIRGLPLIKHFYYMLTPLDVMKRRVRERFEANKHVQDREAIRHLIHLGWQDYTEIITFRRTKQSVHKHFADDEAIFDLMKHYTEEEGKAIEDRRIHAGGYQGKDGPYDGFWSEAGRDCAKEFDKMEGRIPVSYTASKGYFEVWKPDGTNYWEKNCDYEGWYVKNVDPDRRSARKEISSWIESGYNQPSHYASKNRRAYRRFVRDIDALMNMSSHEAYAATRENMFFMYLRDCCPESNRLSAEKRLARQDDNVFTMKFDEHDVAFRQCVREFPNPRLWKTDAFFLRMRQLTADLEYNWAKAPVGMALEKAYNEWVSHDLHYAVLTSNAYAEIKADKSRNPMAKTWADFYAEFDPDVPATRRLPWYHKDFDYDRRHHWDERCMRMKKWVQSGDVDSKNDFFQKEVAEWEQMVNRPETFRKPESVEYRYCAPRMVQLYRSLGKRMDMALANQIAEAVLTANPSLNNDSVKQSHGNDEVMKRVQAALETTDLSNFLFDVPVVIYPDHVAQPTLAADGRALEINA</sequence>
<evidence type="ECO:0000256" key="4">
    <source>
        <dbReference type="ARBA" id="ARBA00022660"/>
    </source>
</evidence>
<evidence type="ECO:0000256" key="3">
    <source>
        <dbReference type="ARBA" id="ARBA00022448"/>
    </source>
</evidence>
<keyword evidence="7" id="KW-0496">Mitochondrion</keyword>
<keyword evidence="5" id="KW-0999">Mitochondrion inner membrane</keyword>
<evidence type="ECO:0000256" key="6">
    <source>
        <dbReference type="ARBA" id="ARBA00022982"/>
    </source>
</evidence>
<dbReference type="Pfam" id="PF05347">
    <property type="entry name" value="Complex1_LYR"/>
    <property type="match status" value="1"/>
</dbReference>
<accession>A0A7S1QAL3</accession>
<feature type="domain" description="Complex 1 LYR protein" evidence="10">
    <location>
        <begin position="227"/>
        <end position="261"/>
    </location>
</feature>
<dbReference type="PANTHER" id="PTHR12964">
    <property type="entry name" value="NADH-UBIQUINONE OXIDOREDUCTASE B14 SUBUNIT"/>
    <property type="match status" value="1"/>
</dbReference>
<evidence type="ECO:0000256" key="1">
    <source>
        <dbReference type="ARBA" id="ARBA00004443"/>
    </source>
</evidence>
<evidence type="ECO:0000256" key="8">
    <source>
        <dbReference type="ARBA" id="ARBA00023136"/>
    </source>
</evidence>
<evidence type="ECO:0000256" key="2">
    <source>
        <dbReference type="ARBA" id="ARBA00009508"/>
    </source>
</evidence>
<evidence type="ECO:0000256" key="9">
    <source>
        <dbReference type="SAM" id="MobiDB-lite"/>
    </source>
</evidence>
<dbReference type="EMBL" id="HBGF01029803">
    <property type="protein sequence ID" value="CAD9125864.1"/>
    <property type="molecule type" value="Transcribed_RNA"/>
</dbReference>
<dbReference type="GO" id="GO:0006979">
    <property type="term" value="P:response to oxidative stress"/>
    <property type="evidence" value="ECO:0007669"/>
    <property type="project" value="TreeGrafter"/>
</dbReference>
<reference evidence="11" key="1">
    <citation type="submission" date="2021-01" db="EMBL/GenBank/DDBJ databases">
        <authorList>
            <person name="Corre E."/>
            <person name="Pelletier E."/>
            <person name="Niang G."/>
            <person name="Scheremetjew M."/>
            <person name="Finn R."/>
            <person name="Kale V."/>
            <person name="Holt S."/>
            <person name="Cochrane G."/>
            <person name="Meng A."/>
            <person name="Brown T."/>
            <person name="Cohen L."/>
        </authorList>
    </citation>
    <scope>NUCLEOTIDE SEQUENCE</scope>
    <source>
        <strain evidence="11">CCAP 1951/1</strain>
    </source>
</reference>
<comment type="similarity">
    <text evidence="2">Belongs to the complex I LYR family.</text>
</comment>
<dbReference type="GO" id="GO:0005743">
    <property type="term" value="C:mitochondrial inner membrane"/>
    <property type="evidence" value="ECO:0007669"/>
    <property type="project" value="UniProtKB-SubCell"/>
</dbReference>
<dbReference type="PANTHER" id="PTHR12964:SF0">
    <property type="entry name" value="NADH DEHYDROGENASE [UBIQUINONE] 1 ALPHA SUBCOMPLEX SUBUNIT 6"/>
    <property type="match status" value="1"/>
</dbReference>
<keyword evidence="3" id="KW-0813">Transport</keyword>
<gene>
    <name evidence="11" type="ORF">NDES1114_LOCUS19822</name>
</gene>
<proteinExistence type="inferred from homology"/>
<dbReference type="InterPro" id="IPR016488">
    <property type="entry name" value="NADH_Ub_cplx-1_asu_su-6"/>
</dbReference>
<feature type="compositionally biased region" description="Basic and acidic residues" evidence="9">
    <location>
        <begin position="41"/>
        <end position="73"/>
    </location>
</feature>
<evidence type="ECO:0000256" key="7">
    <source>
        <dbReference type="ARBA" id="ARBA00023128"/>
    </source>
</evidence>
<dbReference type="AlphaFoldDB" id="A0A7S1QAL3"/>
<keyword evidence="8" id="KW-0472">Membrane</keyword>
<keyword evidence="4" id="KW-0679">Respiratory chain</keyword>
<comment type="subcellular location">
    <subcellularLocation>
        <location evidence="1">Mitochondrion inner membrane</location>
        <topology evidence="1">Peripheral membrane protein</topology>
        <orientation evidence="1">Matrix side</orientation>
    </subcellularLocation>
</comment>
<evidence type="ECO:0000256" key="5">
    <source>
        <dbReference type="ARBA" id="ARBA00022792"/>
    </source>
</evidence>
<keyword evidence="6" id="KW-0249">Electron transport</keyword>
<protein>
    <recommendedName>
        <fullName evidence="10">Complex 1 LYR protein domain-containing protein</fullName>
    </recommendedName>
</protein>